<organism evidence="3 4">
    <name type="scientific">Terrabacter ginsenosidimutans</name>
    <dbReference type="NCBI Taxonomy" id="490575"/>
    <lineage>
        <taxon>Bacteria</taxon>
        <taxon>Bacillati</taxon>
        <taxon>Actinomycetota</taxon>
        <taxon>Actinomycetes</taxon>
        <taxon>Micrococcales</taxon>
        <taxon>Intrasporangiaceae</taxon>
        <taxon>Terrabacter</taxon>
    </lineage>
</organism>
<comment type="caution">
    <text evidence="3">The sequence shown here is derived from an EMBL/GenBank/DDBJ whole genome shotgun (WGS) entry which is preliminary data.</text>
</comment>
<keyword evidence="4" id="KW-1185">Reference proteome</keyword>
<dbReference type="Proteomes" id="UP001501468">
    <property type="component" value="Unassembled WGS sequence"/>
</dbReference>
<protein>
    <submittedName>
        <fullName evidence="3">Acyltransferase</fullName>
    </submittedName>
</protein>
<feature type="transmembrane region" description="Helical" evidence="1">
    <location>
        <begin position="292"/>
        <end position="313"/>
    </location>
</feature>
<dbReference type="InterPro" id="IPR002656">
    <property type="entry name" value="Acyl_transf_3_dom"/>
</dbReference>
<feature type="transmembrane region" description="Helical" evidence="1">
    <location>
        <begin position="162"/>
        <end position="186"/>
    </location>
</feature>
<feature type="transmembrane region" description="Helical" evidence="1">
    <location>
        <begin position="27"/>
        <end position="47"/>
    </location>
</feature>
<evidence type="ECO:0000313" key="3">
    <source>
        <dbReference type="EMBL" id="GAA3707285.1"/>
    </source>
</evidence>
<accession>A0ABP7DNP2</accession>
<feature type="transmembrane region" description="Helical" evidence="1">
    <location>
        <begin position="267"/>
        <end position="286"/>
    </location>
</feature>
<feature type="transmembrane region" description="Helical" evidence="1">
    <location>
        <begin position="198"/>
        <end position="221"/>
    </location>
</feature>
<reference evidence="4" key="1">
    <citation type="journal article" date="2019" name="Int. J. Syst. Evol. Microbiol.">
        <title>The Global Catalogue of Microorganisms (GCM) 10K type strain sequencing project: providing services to taxonomists for standard genome sequencing and annotation.</title>
        <authorList>
            <consortium name="The Broad Institute Genomics Platform"/>
            <consortium name="The Broad Institute Genome Sequencing Center for Infectious Disease"/>
            <person name="Wu L."/>
            <person name="Ma J."/>
        </authorList>
    </citation>
    <scope>NUCLEOTIDE SEQUENCE [LARGE SCALE GENOMIC DNA]</scope>
    <source>
        <strain evidence="4">JCM 17125</strain>
    </source>
</reference>
<dbReference type="EMBL" id="BAABDC010000003">
    <property type="protein sequence ID" value="GAA3707285.1"/>
    <property type="molecule type" value="Genomic_DNA"/>
</dbReference>
<dbReference type="PANTHER" id="PTHR23028">
    <property type="entry name" value="ACETYLTRANSFERASE"/>
    <property type="match status" value="1"/>
</dbReference>
<dbReference type="GO" id="GO:0016746">
    <property type="term" value="F:acyltransferase activity"/>
    <property type="evidence" value="ECO:0007669"/>
    <property type="project" value="UniProtKB-KW"/>
</dbReference>
<feature type="domain" description="Acyltransferase 3" evidence="2">
    <location>
        <begin position="2"/>
        <end position="313"/>
    </location>
</feature>
<feature type="transmembrane region" description="Helical" evidence="1">
    <location>
        <begin position="227"/>
        <end position="247"/>
    </location>
</feature>
<evidence type="ECO:0000259" key="2">
    <source>
        <dbReference type="Pfam" id="PF01757"/>
    </source>
</evidence>
<dbReference type="Pfam" id="PF01757">
    <property type="entry name" value="Acyl_transf_3"/>
    <property type="match status" value="1"/>
</dbReference>
<evidence type="ECO:0000256" key="1">
    <source>
        <dbReference type="SAM" id="Phobius"/>
    </source>
</evidence>
<dbReference type="PANTHER" id="PTHR23028:SF53">
    <property type="entry name" value="ACYL_TRANSF_3 DOMAIN-CONTAINING PROTEIN"/>
    <property type="match status" value="1"/>
</dbReference>
<proteinExistence type="predicted"/>
<feature type="transmembrane region" description="Helical" evidence="1">
    <location>
        <begin position="67"/>
        <end position="88"/>
    </location>
</feature>
<name>A0ABP7DNP2_9MICO</name>
<keyword evidence="3" id="KW-0012">Acyltransferase</keyword>
<keyword evidence="1" id="KW-0472">Membrane</keyword>
<keyword evidence="1" id="KW-1133">Transmembrane helix</keyword>
<feature type="transmembrane region" description="Helical" evidence="1">
    <location>
        <begin position="108"/>
        <end position="129"/>
    </location>
</feature>
<dbReference type="InterPro" id="IPR050879">
    <property type="entry name" value="Acyltransferase_3"/>
</dbReference>
<keyword evidence="1" id="KW-0812">Transmembrane</keyword>
<gene>
    <name evidence="3" type="ORF">GCM10022399_25040</name>
</gene>
<feature type="transmembrane region" description="Helical" evidence="1">
    <location>
        <begin position="138"/>
        <end position="156"/>
    </location>
</feature>
<evidence type="ECO:0000313" key="4">
    <source>
        <dbReference type="Proteomes" id="UP001501468"/>
    </source>
</evidence>
<sequence length="372" mass="39998">MAAALVLVHHLVIYAPTLTVVSQLASIGYVGVTFFFVLSGFVLTWAWSPETKARTFYRRRFARVYPVHLLFVAVSTGVFAEQLNWGALPANLMLLQAWSPDDSVVRSFSAVSWSLSCELFFYATFPLLVRGVLRVRRSLLAGAAVLVLGMAIGLLLEIRDPALGLLIFHLPVFRMIEFVCGSLAAAAMIRGWSPRTRVPWAAAFVATSYLSLLILPVVIGYRLEDRWAITLAMVPSCVLLITSSARVDNEGGRSILRHHLPVRLGQWSFCVYMAHPAILALGAPWLGSRDLVLAGLACIAVVVAVVLVAWLLYANLERPVERVLRGGGPARASTLRAFAPVELGPPPVVGTAHHSVGGGAPGFAGGLGSAPG</sequence>
<keyword evidence="3" id="KW-0808">Transferase</keyword>